<keyword evidence="3" id="KW-0378">Hydrolase</keyword>
<evidence type="ECO:0000259" key="1">
    <source>
        <dbReference type="Pfam" id="PF06616"/>
    </source>
</evidence>
<keyword evidence="3" id="KW-0255">Endonuclease</keyword>
<name>A0ABX0WMZ1_9RHOO</name>
<comment type="caution">
    <text evidence="3">The sequence shown here is derived from an EMBL/GenBank/DDBJ whole genome shotgun (WGS) entry which is preliminary data.</text>
</comment>
<evidence type="ECO:0000313" key="4">
    <source>
        <dbReference type="Proteomes" id="UP000720344"/>
    </source>
</evidence>
<dbReference type="Proteomes" id="UP000720344">
    <property type="component" value="Unassembled WGS sequence"/>
</dbReference>
<dbReference type="InterPro" id="IPR041454">
    <property type="entry name" value="BsuBI/PstI_N"/>
</dbReference>
<proteinExistence type="predicted"/>
<dbReference type="EMBL" id="JAATWB010000008">
    <property type="protein sequence ID" value="NJA89808.1"/>
    <property type="molecule type" value="Genomic_DNA"/>
</dbReference>
<dbReference type="InterPro" id="IPR009528">
    <property type="entry name" value="Restrct_endonuc_II_BsuBI_C"/>
</dbReference>
<dbReference type="GO" id="GO:0004519">
    <property type="term" value="F:endonuclease activity"/>
    <property type="evidence" value="ECO:0007669"/>
    <property type="project" value="UniProtKB-KW"/>
</dbReference>
<feature type="domain" description="BsuBI/PstI restriction endonuclease" evidence="1">
    <location>
        <begin position="188"/>
        <end position="350"/>
    </location>
</feature>
<protein>
    <submittedName>
        <fullName evidence="3">Restriction endonuclease</fullName>
    </submittedName>
</protein>
<sequence length="359" mass="39704">MPFPSLPSIELIAERLAVIFPEGTEHRNYVTREMAARTVYVMLYANAVEGNDCWVRPSHIYFMTAEQADKTDDADRESWLQLSIKPGYRPEGTRWYADTTREPVRDETLRSGFVTCRAVVEREGVPTTSSKPKYALDREFCSLFDPQLQGEPLSTAIAEWRNAHLSKAALVRQHLVKQGATAAARDTISVTFPNGETRTLAPGPSSVIAKAVIEDFAPRFLRQPAVLWLSESGNKVVARDEALANALGLKIDPSKALPDIILVDLGEDKGGTEMLVVFTEVVATDGPVNRERKVSLTKLAVEAGFAAHDLAFLTAYMDRAGSAFRKSIPELAWGSYAWFASEPDYIIDLRDGSPRKLAD</sequence>
<dbReference type="Pfam" id="PF17728">
    <property type="entry name" value="BsuBI_PstI_RE_N"/>
    <property type="match status" value="1"/>
</dbReference>
<reference evidence="4" key="1">
    <citation type="submission" date="2020-03" db="EMBL/GenBank/DDBJ databases">
        <title>Whole-genome sequence of the purple nonsulfur bacterium Rhodocyclus tenuis DSM112.</title>
        <authorList>
            <person name="Kyndt J.A."/>
            <person name="Meyer T.E."/>
        </authorList>
    </citation>
    <scope>NUCLEOTIDE SEQUENCE [LARGE SCALE GENOMIC DNA]</scope>
    <source>
        <strain evidence="4">DSM 112</strain>
    </source>
</reference>
<gene>
    <name evidence="3" type="ORF">HCX48_11315</name>
</gene>
<dbReference type="Gene3D" id="3.40.1350.80">
    <property type="match status" value="1"/>
</dbReference>
<evidence type="ECO:0000259" key="2">
    <source>
        <dbReference type="Pfam" id="PF17728"/>
    </source>
</evidence>
<keyword evidence="3" id="KW-0540">Nuclease</keyword>
<dbReference type="Pfam" id="PF06616">
    <property type="entry name" value="BsuBI_PstI_RE"/>
    <property type="match status" value="1"/>
</dbReference>
<dbReference type="InterPro" id="IPR041963">
    <property type="entry name" value="BsuBI/PstI_C_sf"/>
</dbReference>
<dbReference type="RefSeq" id="WP_167682365.1">
    <property type="nucleotide sequence ID" value="NZ_JAATWB010000008.1"/>
</dbReference>
<evidence type="ECO:0000313" key="3">
    <source>
        <dbReference type="EMBL" id="NJA89808.1"/>
    </source>
</evidence>
<accession>A0ABX0WMZ1</accession>
<feature type="domain" description="BsuBI/PstI restriction endonuclease HTH" evidence="2">
    <location>
        <begin position="11"/>
        <end position="172"/>
    </location>
</feature>
<dbReference type="InterPro" id="IPR041962">
    <property type="entry name" value="BsuBI/PstI_N_sf"/>
</dbReference>
<keyword evidence="4" id="KW-1185">Reference proteome</keyword>
<organism evidence="3 4">
    <name type="scientific">Rhodocyclus gracilis</name>
    <dbReference type="NCBI Taxonomy" id="2929842"/>
    <lineage>
        <taxon>Bacteria</taxon>
        <taxon>Pseudomonadati</taxon>
        <taxon>Pseudomonadota</taxon>
        <taxon>Betaproteobacteria</taxon>
        <taxon>Rhodocyclales</taxon>
        <taxon>Rhodocyclaceae</taxon>
        <taxon>Rhodocyclus</taxon>
    </lineage>
</organism>
<dbReference type="Gene3D" id="1.10.10.1820">
    <property type="entry name" value="BsuBI/PstI restriction endonuclease-like"/>
    <property type="match status" value="1"/>
</dbReference>